<feature type="region of interest" description="Disordered" evidence="1">
    <location>
        <begin position="105"/>
        <end position="132"/>
    </location>
</feature>
<dbReference type="EMBL" id="CAKLBC010000137">
    <property type="protein sequence ID" value="CAH0484946.1"/>
    <property type="molecule type" value="Genomic_DNA"/>
</dbReference>
<protein>
    <submittedName>
        <fullName evidence="3">Uncharacterized protein</fullName>
    </submittedName>
</protein>
<keyword evidence="4" id="KW-1185">Reference proteome</keyword>
<sequence>MIPTPMEQAAHSQDRCANHDPSRRRRSQFGSGACDRMARLLGLITDLKGDIIAWLDRLEAHRVEDDQTSDMSAGSSTFCTYAEARTGLSRNMTLASLEDKVVPGPARQHAAGLRQKIQGVGRGGIDSPPQVP</sequence>
<proteinExistence type="predicted"/>
<gene>
    <name evidence="2" type="ORF">PFR001_LOCUS680</name>
    <name evidence="3" type="ORF">PFR002_LOCUS3043</name>
</gene>
<evidence type="ECO:0000313" key="3">
    <source>
        <dbReference type="EMBL" id="CAI5715139.1"/>
    </source>
</evidence>
<comment type="caution">
    <text evidence="3">The sequence shown here is derived from an EMBL/GenBank/DDBJ whole genome shotgun (WGS) entry which is preliminary data.</text>
</comment>
<accession>A0AAV0T898</accession>
<reference evidence="3" key="2">
    <citation type="submission" date="2022-12" db="EMBL/GenBank/DDBJ databases">
        <authorList>
            <person name="Webb A."/>
        </authorList>
    </citation>
    <scope>NUCLEOTIDE SEQUENCE</scope>
    <source>
        <strain evidence="3">Pf2</strain>
    </source>
</reference>
<evidence type="ECO:0000256" key="1">
    <source>
        <dbReference type="SAM" id="MobiDB-lite"/>
    </source>
</evidence>
<feature type="region of interest" description="Disordered" evidence="1">
    <location>
        <begin position="1"/>
        <end position="31"/>
    </location>
</feature>
<evidence type="ECO:0000313" key="4">
    <source>
        <dbReference type="Proteomes" id="UP001157938"/>
    </source>
</evidence>
<name>A0AAV0T898_9STRA</name>
<dbReference type="Proteomes" id="UP001157938">
    <property type="component" value="Unassembled WGS sequence"/>
</dbReference>
<dbReference type="Proteomes" id="UP001159659">
    <property type="component" value="Unassembled WGS sequence"/>
</dbReference>
<dbReference type="AlphaFoldDB" id="A0AAV0T898"/>
<reference evidence="2 4" key="1">
    <citation type="submission" date="2021-11" db="EMBL/GenBank/DDBJ databases">
        <authorList>
            <person name="Islam A."/>
            <person name="Islam S."/>
            <person name="Flora M.S."/>
            <person name="Rahman M."/>
            <person name="Ziaur R.M."/>
            <person name="Epstein J.H."/>
            <person name="Hassan M."/>
            <person name="Klassen M."/>
            <person name="Woodard K."/>
            <person name="Webb A."/>
            <person name="Webby R.J."/>
            <person name="El Zowalaty M.E."/>
        </authorList>
    </citation>
    <scope>NUCLEOTIDE SEQUENCE [LARGE SCALE GENOMIC DNA]</scope>
    <source>
        <strain evidence="2">Pf1</strain>
    </source>
</reference>
<organism evidence="3 5">
    <name type="scientific">Peronospora farinosa</name>
    <dbReference type="NCBI Taxonomy" id="134698"/>
    <lineage>
        <taxon>Eukaryota</taxon>
        <taxon>Sar</taxon>
        <taxon>Stramenopiles</taxon>
        <taxon>Oomycota</taxon>
        <taxon>Peronosporomycetes</taxon>
        <taxon>Peronosporales</taxon>
        <taxon>Peronosporaceae</taxon>
        <taxon>Peronospora</taxon>
    </lineage>
</organism>
<feature type="compositionally biased region" description="Basic and acidic residues" evidence="1">
    <location>
        <begin position="12"/>
        <end position="21"/>
    </location>
</feature>
<evidence type="ECO:0000313" key="5">
    <source>
        <dbReference type="Proteomes" id="UP001159659"/>
    </source>
</evidence>
<dbReference type="EMBL" id="CANTFK010000362">
    <property type="protein sequence ID" value="CAI5715139.1"/>
    <property type="molecule type" value="Genomic_DNA"/>
</dbReference>
<evidence type="ECO:0000313" key="2">
    <source>
        <dbReference type="EMBL" id="CAH0484946.1"/>
    </source>
</evidence>